<name>E9I7J4_DAPPU</name>
<proteinExistence type="predicted"/>
<gene>
    <name evidence="2" type="ORF">DAPPUDRAFT_279686</name>
</gene>
<dbReference type="AlphaFoldDB" id="E9I7J4"/>
<dbReference type="Proteomes" id="UP000000305">
    <property type="component" value="Unassembled WGS sequence"/>
</dbReference>
<accession>E9I7J4</accession>
<dbReference type="EMBL" id="GL737265">
    <property type="protein sequence ID" value="EFX60036.1"/>
    <property type="molecule type" value="Genomic_DNA"/>
</dbReference>
<evidence type="ECO:0000256" key="1">
    <source>
        <dbReference type="SAM" id="MobiDB-lite"/>
    </source>
</evidence>
<keyword evidence="3" id="KW-1185">Reference proteome</keyword>
<evidence type="ECO:0000313" key="3">
    <source>
        <dbReference type="Proteomes" id="UP000000305"/>
    </source>
</evidence>
<feature type="region of interest" description="Disordered" evidence="1">
    <location>
        <begin position="26"/>
        <end position="56"/>
    </location>
</feature>
<protein>
    <submittedName>
        <fullName evidence="2">Uncharacterized protein</fullName>
    </submittedName>
</protein>
<dbReference type="KEGG" id="dpx:DAPPUDRAFT_279686"/>
<feature type="compositionally biased region" description="Acidic residues" evidence="1">
    <location>
        <begin position="30"/>
        <end position="46"/>
    </location>
</feature>
<organism evidence="2 3">
    <name type="scientific">Daphnia pulex</name>
    <name type="common">Water flea</name>
    <dbReference type="NCBI Taxonomy" id="6669"/>
    <lineage>
        <taxon>Eukaryota</taxon>
        <taxon>Metazoa</taxon>
        <taxon>Ecdysozoa</taxon>
        <taxon>Arthropoda</taxon>
        <taxon>Crustacea</taxon>
        <taxon>Branchiopoda</taxon>
        <taxon>Diplostraca</taxon>
        <taxon>Cladocera</taxon>
        <taxon>Anomopoda</taxon>
        <taxon>Daphniidae</taxon>
        <taxon>Daphnia</taxon>
    </lineage>
</organism>
<sequence>MSEETYVELVPDDIELVQASEIDGTIFAINDDDDDDGDGDDDDDEDLHSLNLYPNV</sequence>
<dbReference type="InParanoid" id="E9I7J4"/>
<evidence type="ECO:0000313" key="2">
    <source>
        <dbReference type="EMBL" id="EFX60036.1"/>
    </source>
</evidence>
<dbReference type="HOGENOM" id="CLU_3016275_0_0_1"/>
<reference evidence="2 3" key="1">
    <citation type="journal article" date="2011" name="Science">
        <title>The ecoresponsive genome of Daphnia pulex.</title>
        <authorList>
            <person name="Colbourne J.K."/>
            <person name="Pfrender M.E."/>
            <person name="Gilbert D."/>
            <person name="Thomas W.K."/>
            <person name="Tucker A."/>
            <person name="Oakley T.H."/>
            <person name="Tokishita S."/>
            <person name="Aerts A."/>
            <person name="Arnold G.J."/>
            <person name="Basu M.K."/>
            <person name="Bauer D.J."/>
            <person name="Caceres C.E."/>
            <person name="Carmel L."/>
            <person name="Casola C."/>
            <person name="Choi J.H."/>
            <person name="Detter J.C."/>
            <person name="Dong Q."/>
            <person name="Dusheyko S."/>
            <person name="Eads B.D."/>
            <person name="Frohlich T."/>
            <person name="Geiler-Samerotte K.A."/>
            <person name="Gerlach D."/>
            <person name="Hatcher P."/>
            <person name="Jogdeo S."/>
            <person name="Krijgsveld J."/>
            <person name="Kriventseva E.V."/>
            <person name="Kultz D."/>
            <person name="Laforsch C."/>
            <person name="Lindquist E."/>
            <person name="Lopez J."/>
            <person name="Manak J.R."/>
            <person name="Muller J."/>
            <person name="Pangilinan J."/>
            <person name="Patwardhan R.P."/>
            <person name="Pitluck S."/>
            <person name="Pritham E.J."/>
            <person name="Rechtsteiner A."/>
            <person name="Rho M."/>
            <person name="Rogozin I.B."/>
            <person name="Sakarya O."/>
            <person name="Salamov A."/>
            <person name="Schaack S."/>
            <person name="Shapiro H."/>
            <person name="Shiga Y."/>
            <person name="Skalitzky C."/>
            <person name="Smith Z."/>
            <person name="Souvorov A."/>
            <person name="Sung W."/>
            <person name="Tang Z."/>
            <person name="Tsuchiya D."/>
            <person name="Tu H."/>
            <person name="Vos H."/>
            <person name="Wang M."/>
            <person name="Wolf Y.I."/>
            <person name="Yamagata H."/>
            <person name="Yamada T."/>
            <person name="Ye Y."/>
            <person name="Shaw J.R."/>
            <person name="Andrews J."/>
            <person name="Crease T.J."/>
            <person name="Tang H."/>
            <person name="Lucas S.M."/>
            <person name="Robertson H.M."/>
            <person name="Bork P."/>
            <person name="Koonin E.V."/>
            <person name="Zdobnov E.M."/>
            <person name="Grigoriev I.V."/>
            <person name="Lynch M."/>
            <person name="Boore J.L."/>
        </authorList>
    </citation>
    <scope>NUCLEOTIDE SEQUENCE [LARGE SCALE GENOMIC DNA]</scope>
</reference>